<keyword evidence="9" id="KW-1185">Reference proteome</keyword>
<proteinExistence type="inferred from homology"/>
<feature type="coiled-coil region" evidence="7">
    <location>
        <begin position="126"/>
        <end position="306"/>
    </location>
</feature>
<name>A0AAV8ZYU5_9CUCU</name>
<keyword evidence="6" id="KW-0131">Cell cycle</keyword>
<sequence>MTENVNDTIMKMVKNLKASGQTEIVNNFQFAPLKRSISSSNSNESSFDEPTPLKKLKQESKLDLSYIGSPREMRRLRADLIEARNTILSLENRISHMHGLRKQMQLMFDEENQILKRQQDYDKKSIEELENQLQIIRKREADVKRELAEVNNKYQLLKIKTSEQVEKLEKSLEEFKEESRLIESEENSIIPGLERKIAELETMLEAAEEDAEAQKNLAVELEKQLFEKNAVQRDSEIKEQALQKAKLYIKELEYAKENVLEFQDQAKTQAYKLANYIEMEKENEQLKEENVRLKEEVRNKLLLEEEVYDLKNRLTKFKIQEKKLTDLQVQETQNAMYLNEWRAVARGICESTESDSALPHLLRSTVERLQQQELTLTSEKVELESQLKTVSHEAKVAKSELEKNLKLLGELKTTGEQKQSLIHRMQKKLLLVSRERDSYRLQLDSYEKDLTLCAITTTSSGSGPNQLQAQKERIENLERIVEGYRDMVNKLENDLQNAQPTAHTDTVPVRAEQISRLQDEVQHLKYENEQLRDRRDELEIQLESYLVGHDTLQGGQVLHLANNPLAECLAQRENLVDKLEQEVEKLKRKNKEHGGGN</sequence>
<dbReference type="SUPFAM" id="SSF75704">
    <property type="entry name" value="Mitotic arrest deficient-like 1, Mad1"/>
    <property type="match status" value="1"/>
</dbReference>
<dbReference type="Pfam" id="PF05557">
    <property type="entry name" value="MAD"/>
    <property type="match status" value="1"/>
</dbReference>
<protein>
    <submittedName>
        <fullName evidence="8">Uncharacterized protein</fullName>
    </submittedName>
</protein>
<evidence type="ECO:0000256" key="3">
    <source>
        <dbReference type="ARBA" id="ARBA00022618"/>
    </source>
</evidence>
<dbReference type="PANTHER" id="PTHR23168">
    <property type="entry name" value="MITOTIC SPINDLE ASSEMBLY CHECKPOINT PROTEIN MAD1 MITOTIC ARREST DEFICIENT-LIKE PROTEIN 1"/>
    <property type="match status" value="1"/>
</dbReference>
<keyword evidence="7" id="KW-0175">Coiled coil</keyword>
<evidence type="ECO:0000256" key="4">
    <source>
        <dbReference type="ARBA" id="ARBA00022776"/>
    </source>
</evidence>
<dbReference type="PANTHER" id="PTHR23168:SF0">
    <property type="entry name" value="MITOTIC SPINDLE ASSEMBLY CHECKPOINT PROTEIN MAD1"/>
    <property type="match status" value="1"/>
</dbReference>
<keyword evidence="4" id="KW-0498">Mitosis</keyword>
<dbReference type="Proteomes" id="UP001162156">
    <property type="component" value="Unassembled WGS sequence"/>
</dbReference>
<evidence type="ECO:0000256" key="7">
    <source>
        <dbReference type="SAM" id="Coils"/>
    </source>
</evidence>
<evidence type="ECO:0000313" key="8">
    <source>
        <dbReference type="EMBL" id="KAJ8972305.1"/>
    </source>
</evidence>
<dbReference type="GO" id="GO:0051315">
    <property type="term" value="P:attachment of mitotic spindle microtubules to kinetochore"/>
    <property type="evidence" value="ECO:0007669"/>
    <property type="project" value="TreeGrafter"/>
</dbReference>
<gene>
    <name evidence="8" type="ORF">NQ314_000220</name>
</gene>
<dbReference type="GO" id="GO:0072686">
    <property type="term" value="C:mitotic spindle"/>
    <property type="evidence" value="ECO:0007669"/>
    <property type="project" value="TreeGrafter"/>
</dbReference>
<dbReference type="GO" id="GO:0007094">
    <property type="term" value="P:mitotic spindle assembly checkpoint signaling"/>
    <property type="evidence" value="ECO:0007669"/>
    <property type="project" value="InterPro"/>
</dbReference>
<dbReference type="AlphaFoldDB" id="A0AAV8ZYU5"/>
<comment type="subcellular location">
    <subcellularLocation>
        <location evidence="1">Nucleus</location>
    </subcellularLocation>
</comment>
<organism evidence="8 9">
    <name type="scientific">Rhamnusium bicolor</name>
    <dbReference type="NCBI Taxonomy" id="1586634"/>
    <lineage>
        <taxon>Eukaryota</taxon>
        <taxon>Metazoa</taxon>
        <taxon>Ecdysozoa</taxon>
        <taxon>Arthropoda</taxon>
        <taxon>Hexapoda</taxon>
        <taxon>Insecta</taxon>
        <taxon>Pterygota</taxon>
        <taxon>Neoptera</taxon>
        <taxon>Endopterygota</taxon>
        <taxon>Coleoptera</taxon>
        <taxon>Polyphaga</taxon>
        <taxon>Cucujiformia</taxon>
        <taxon>Chrysomeloidea</taxon>
        <taxon>Cerambycidae</taxon>
        <taxon>Lepturinae</taxon>
        <taxon>Rhagiini</taxon>
        <taxon>Rhamnusium</taxon>
    </lineage>
</organism>
<feature type="coiled-coil region" evidence="7">
    <location>
        <begin position="467"/>
        <end position="596"/>
    </location>
</feature>
<accession>A0AAV8ZYU5</accession>
<dbReference type="GO" id="GO:0005635">
    <property type="term" value="C:nuclear envelope"/>
    <property type="evidence" value="ECO:0007669"/>
    <property type="project" value="TreeGrafter"/>
</dbReference>
<feature type="coiled-coil region" evidence="7">
    <location>
        <begin position="366"/>
        <end position="400"/>
    </location>
</feature>
<evidence type="ECO:0000256" key="2">
    <source>
        <dbReference type="ARBA" id="ARBA00008029"/>
    </source>
</evidence>
<dbReference type="InterPro" id="IPR008672">
    <property type="entry name" value="Mad1"/>
</dbReference>
<evidence type="ECO:0000313" key="9">
    <source>
        <dbReference type="Proteomes" id="UP001162156"/>
    </source>
</evidence>
<evidence type="ECO:0000256" key="5">
    <source>
        <dbReference type="ARBA" id="ARBA00023242"/>
    </source>
</evidence>
<dbReference type="GO" id="GO:0051301">
    <property type="term" value="P:cell division"/>
    <property type="evidence" value="ECO:0007669"/>
    <property type="project" value="UniProtKB-KW"/>
</dbReference>
<keyword evidence="5" id="KW-0539">Nucleus</keyword>
<evidence type="ECO:0000256" key="1">
    <source>
        <dbReference type="ARBA" id="ARBA00004123"/>
    </source>
</evidence>
<keyword evidence="3" id="KW-0132">Cell division</keyword>
<evidence type="ECO:0000256" key="6">
    <source>
        <dbReference type="ARBA" id="ARBA00023306"/>
    </source>
</evidence>
<dbReference type="EMBL" id="JANEYF010000093">
    <property type="protein sequence ID" value="KAJ8972305.1"/>
    <property type="molecule type" value="Genomic_DNA"/>
</dbReference>
<comment type="similarity">
    <text evidence="2">Belongs to the MAD1 family.</text>
</comment>
<dbReference type="Gene3D" id="6.10.250.90">
    <property type="match status" value="1"/>
</dbReference>
<reference evidence="8" key="1">
    <citation type="journal article" date="2023" name="Insect Mol. Biol.">
        <title>Genome sequencing provides insights into the evolution of gene families encoding plant cell wall-degrading enzymes in longhorned beetles.</title>
        <authorList>
            <person name="Shin N.R."/>
            <person name="Okamura Y."/>
            <person name="Kirsch R."/>
            <person name="Pauchet Y."/>
        </authorList>
    </citation>
    <scope>NUCLEOTIDE SEQUENCE</scope>
    <source>
        <strain evidence="8">RBIC_L_NR</strain>
    </source>
</reference>
<dbReference type="GO" id="GO:0000776">
    <property type="term" value="C:kinetochore"/>
    <property type="evidence" value="ECO:0007669"/>
    <property type="project" value="TreeGrafter"/>
</dbReference>
<comment type="caution">
    <text evidence="8">The sequence shown here is derived from an EMBL/GenBank/DDBJ whole genome shotgun (WGS) entry which is preliminary data.</text>
</comment>